<sequence length="620" mass="67251">MSPEDLLSYYERELTFLRQYVREFAAHYPKIASRLSLTGGMDSGSMDLHVERLVESFALMAARTARSIDDDYPQFTEALLETLYPHYLRAFPSCSIAHFEMDSGRAAQMSAAVTVPRGTQLYSRPLHGSKILFRTTYDVTLSPLQLTAAQFHSIADVPLTLRLPAGATALISMTFAIQSAHLSIAELNVGSVRLYTQGTPVFTAMLRDALSMKALRAYVEPEHGGRWIELDGTPCAAAGMDRADSLVPYPESAAPAYLLLTEFFAYPEKFGFFDCDLRQAGRLGGRQFSMHIVLKDMPAESAAAQALAVLDASHLVLGCTPVVNLFEAVGKLGERSSTSDAADAYALEADEQSAHACTIYSVDSVAQVEASPQGNQAVAVDPLHSLRHGRHAGAAALYWQAGLDRGATPGRPGEDVTLTFVSGDFARRPPPAALDIRLTCSNGDLPERLGHGSPMGDLMMEGGSLARRVALLHRPTRPLYPRHERGAQWRLISQLSLNAVSLTGGAATVRDLLALHDLQRSAPSVRLIDGVVKLTQKAVTAWVTERNFAGIVRGIELHLTVDEEAFVGTGTGIHAFAQVMDRLLRLHVTTSSFTQLIVFSSRTGDVLLRCPRCAGNGFLT</sequence>
<reference evidence="2 3" key="1">
    <citation type="submission" date="2017-04" db="EMBL/GenBank/DDBJ databases">
        <title>Burkholderia puraquae sp. nov., a novel Burkholderia cepacia complex species from hospital setting samples.</title>
        <authorList>
            <person name="Martina P."/>
            <person name="Leguizamon M."/>
            <person name="Prieto C."/>
            <person name="Sousa S."/>
            <person name="Montanaro P."/>
            <person name="Draghi W."/>
            <person name="Staembler M."/>
            <person name="Bettiol M."/>
            <person name="Figoli C."/>
            <person name="Palau J."/>
            <person name="Alvarez F."/>
            <person name="Benetti S."/>
            <person name="Anchat E."/>
            <person name="Vescina C."/>
            <person name="Ferreras J."/>
            <person name="Lasch P."/>
            <person name="Lagares A."/>
            <person name="Zorreguieta A."/>
            <person name="Yantorno O."/>
            <person name="Bosch A."/>
        </authorList>
    </citation>
    <scope>NUCLEOTIDE SEQUENCE [LARGE SCALE GENOMIC DNA]</scope>
    <source>
        <strain evidence="2 3">CAMPA 1040</strain>
    </source>
</reference>
<dbReference type="OrthoDB" id="9053302at2"/>
<dbReference type="EMBL" id="NBYX01000008">
    <property type="protein sequence ID" value="ORT85064.1"/>
    <property type="molecule type" value="Genomic_DNA"/>
</dbReference>
<dbReference type="AlphaFoldDB" id="A0A1X1PGR3"/>
<evidence type="ECO:0000313" key="2">
    <source>
        <dbReference type="EMBL" id="ORT85064.1"/>
    </source>
</evidence>
<accession>A0A1X1PGR3</accession>
<dbReference type="Pfam" id="PF05947">
    <property type="entry name" value="T6SS_TssF"/>
    <property type="match status" value="1"/>
</dbReference>
<evidence type="ECO:0000313" key="4">
    <source>
        <dbReference type="Proteomes" id="UP000494135"/>
    </source>
</evidence>
<dbReference type="EMBL" id="CADIKG010000007">
    <property type="protein sequence ID" value="CAB3758169.1"/>
    <property type="molecule type" value="Genomic_DNA"/>
</dbReference>
<dbReference type="PANTHER" id="PTHR35370:SF1">
    <property type="entry name" value="TYPE VI SECRETION SYSTEM COMPONENT TSSF1"/>
    <property type="match status" value="1"/>
</dbReference>
<reference evidence="1 4" key="2">
    <citation type="submission" date="2020-04" db="EMBL/GenBank/DDBJ databases">
        <authorList>
            <person name="De Canck E."/>
        </authorList>
    </citation>
    <scope>NUCLEOTIDE SEQUENCE [LARGE SCALE GENOMIC DNA]</scope>
    <source>
        <strain evidence="1 4">LMG 29660</strain>
    </source>
</reference>
<dbReference type="Proteomes" id="UP000193146">
    <property type="component" value="Unassembled WGS sequence"/>
</dbReference>
<organism evidence="2 3">
    <name type="scientific">Burkholderia puraquae</name>
    <dbReference type="NCBI Taxonomy" id="1904757"/>
    <lineage>
        <taxon>Bacteria</taxon>
        <taxon>Pseudomonadati</taxon>
        <taxon>Pseudomonadota</taxon>
        <taxon>Betaproteobacteria</taxon>
        <taxon>Burkholderiales</taxon>
        <taxon>Burkholderiaceae</taxon>
        <taxon>Burkholderia</taxon>
        <taxon>Burkholderia cepacia complex</taxon>
    </lineage>
</organism>
<evidence type="ECO:0000313" key="3">
    <source>
        <dbReference type="Proteomes" id="UP000193146"/>
    </source>
</evidence>
<dbReference type="Proteomes" id="UP000494135">
    <property type="component" value="Unassembled WGS sequence"/>
</dbReference>
<name>A0A1X1PGR3_9BURK</name>
<dbReference type="RefSeq" id="WP_085040297.1">
    <property type="nucleotide sequence ID" value="NZ_CADIKG010000007.1"/>
</dbReference>
<proteinExistence type="predicted"/>
<dbReference type="NCBIfam" id="TIGR03359">
    <property type="entry name" value="VI_chp_6"/>
    <property type="match status" value="1"/>
</dbReference>
<dbReference type="PIRSF" id="PIRSF028304">
    <property type="entry name" value="UCP028304"/>
    <property type="match status" value="1"/>
</dbReference>
<protein>
    <submittedName>
        <fullName evidence="2">Type VI secretion protein</fullName>
    </submittedName>
</protein>
<gene>
    <name evidence="2" type="ORF">B7G54_18055</name>
    <name evidence="1" type="ORF">LMG29660_03351</name>
</gene>
<dbReference type="PANTHER" id="PTHR35370">
    <property type="entry name" value="CYTOPLASMIC PROTEIN-RELATED-RELATED"/>
    <property type="match status" value="1"/>
</dbReference>
<evidence type="ECO:0000313" key="1">
    <source>
        <dbReference type="EMBL" id="CAB3758169.1"/>
    </source>
</evidence>
<keyword evidence="3" id="KW-1185">Reference proteome</keyword>
<dbReference type="InterPro" id="IPR010272">
    <property type="entry name" value="T6SS_TssF"/>
</dbReference>